<keyword evidence="10" id="KW-1185">Reference proteome</keyword>
<feature type="transmembrane region" description="Helical" evidence="7">
    <location>
        <begin position="87"/>
        <end position="110"/>
    </location>
</feature>
<keyword evidence="5 7" id="KW-1133">Transmembrane helix</keyword>
<evidence type="ECO:0000256" key="2">
    <source>
        <dbReference type="ARBA" id="ARBA00022448"/>
    </source>
</evidence>
<dbReference type="PANTHER" id="PTHR43744">
    <property type="entry name" value="ABC TRANSPORTER PERMEASE PROTEIN MG189-RELATED-RELATED"/>
    <property type="match status" value="1"/>
</dbReference>
<reference evidence="10" key="1">
    <citation type="submission" date="2016-10" db="EMBL/GenBank/DDBJ databases">
        <authorList>
            <person name="Varghese N."/>
        </authorList>
    </citation>
    <scope>NUCLEOTIDE SEQUENCE [LARGE SCALE GENOMIC DNA]</scope>
    <source>
        <strain evidence="10">DSM 45096 / BCRC 16803 / CGMCC 4.1857 / CIP 109030 / JCM 12277 / KCTC 19219 / NBRC 100920 / 33214</strain>
    </source>
</reference>
<feature type="transmembrane region" description="Helical" evidence="7">
    <location>
        <begin position="145"/>
        <end position="172"/>
    </location>
</feature>
<keyword evidence="4 7" id="KW-0812">Transmembrane</keyword>
<dbReference type="STRING" id="235985.SAMN05414137_11343"/>
<evidence type="ECO:0000313" key="10">
    <source>
        <dbReference type="Proteomes" id="UP000183015"/>
    </source>
</evidence>
<evidence type="ECO:0000313" key="9">
    <source>
        <dbReference type="EMBL" id="SEL79114.1"/>
    </source>
</evidence>
<keyword evidence="2 7" id="KW-0813">Transport</keyword>
<evidence type="ECO:0000256" key="6">
    <source>
        <dbReference type="ARBA" id="ARBA00023136"/>
    </source>
</evidence>
<dbReference type="RefSeq" id="WP_042444087.1">
    <property type="nucleotide sequence ID" value="NZ_BBPN01000006.1"/>
</dbReference>
<feature type="transmembrane region" description="Helical" evidence="7">
    <location>
        <begin position="197"/>
        <end position="222"/>
    </location>
</feature>
<dbReference type="SUPFAM" id="SSF161098">
    <property type="entry name" value="MetI-like"/>
    <property type="match status" value="1"/>
</dbReference>
<keyword evidence="6 7" id="KW-0472">Membrane</keyword>
<gene>
    <name evidence="9" type="ORF">SAMN05414137_11343</name>
</gene>
<proteinExistence type="inferred from homology"/>
<organism evidence="9 10">
    <name type="scientific">Streptacidiphilus jiangxiensis</name>
    <dbReference type="NCBI Taxonomy" id="235985"/>
    <lineage>
        <taxon>Bacteria</taxon>
        <taxon>Bacillati</taxon>
        <taxon>Actinomycetota</taxon>
        <taxon>Actinomycetes</taxon>
        <taxon>Kitasatosporales</taxon>
        <taxon>Streptomycetaceae</taxon>
        <taxon>Streptacidiphilus</taxon>
    </lineage>
</organism>
<feature type="transmembrane region" description="Helical" evidence="7">
    <location>
        <begin position="26"/>
        <end position="46"/>
    </location>
</feature>
<evidence type="ECO:0000256" key="4">
    <source>
        <dbReference type="ARBA" id="ARBA00022692"/>
    </source>
</evidence>
<dbReference type="PANTHER" id="PTHR43744:SF12">
    <property type="entry name" value="ABC TRANSPORTER PERMEASE PROTEIN MG189-RELATED"/>
    <property type="match status" value="1"/>
</dbReference>
<feature type="transmembrane region" description="Helical" evidence="7">
    <location>
        <begin position="122"/>
        <end position="139"/>
    </location>
</feature>
<comment type="similarity">
    <text evidence="7">Belongs to the binding-protein-dependent transport system permease family.</text>
</comment>
<keyword evidence="9" id="KW-0762">Sugar transport</keyword>
<dbReference type="OrthoDB" id="2063054at2"/>
<name>A0A1H7T497_STRJI</name>
<feature type="transmembrane region" description="Helical" evidence="7">
    <location>
        <begin position="257"/>
        <end position="276"/>
    </location>
</feature>
<dbReference type="CDD" id="cd06261">
    <property type="entry name" value="TM_PBP2"/>
    <property type="match status" value="1"/>
</dbReference>
<evidence type="ECO:0000259" key="8">
    <source>
        <dbReference type="PROSITE" id="PS50928"/>
    </source>
</evidence>
<feature type="domain" description="ABC transmembrane type-1" evidence="8">
    <location>
        <begin position="87"/>
        <end position="276"/>
    </location>
</feature>
<dbReference type="AlphaFoldDB" id="A0A1H7T497"/>
<dbReference type="EMBL" id="FOAZ01000013">
    <property type="protein sequence ID" value="SEL79114.1"/>
    <property type="molecule type" value="Genomic_DNA"/>
</dbReference>
<sequence>MSSPQISGQRLGGRRLGGQRLGGQRLWPVHVVLAIGAAAMIAPFFWQLLTSLQSPAQATSVPPDFVPGWRWSNYSEVFTSMPFLRQFLNTVLITVVRVAAQLLFCSMAAYAFARLRFPGRNTIFVLLLAVLMVPSQVYLLPQYQILMHLGLLNTLTGIVLPGLFSAFGTFMLRQFFLSLPLDVEEAARLDGAGPVRIFWSVMLPLARPGLISLGVLTVLWSWNDLLWPLVVANDANQMPLSVGLATLQGEHSTDYPVLMAGSLLASLPMILLFIMAQRRITEGIAFTGSK</sequence>
<dbReference type="eggNOG" id="COG0395">
    <property type="taxonomic scope" value="Bacteria"/>
</dbReference>
<dbReference type="InterPro" id="IPR035906">
    <property type="entry name" value="MetI-like_sf"/>
</dbReference>
<keyword evidence="3" id="KW-1003">Cell membrane</keyword>
<dbReference type="PROSITE" id="PS50928">
    <property type="entry name" value="ABC_TM1"/>
    <property type="match status" value="1"/>
</dbReference>
<dbReference type="GO" id="GO:0005886">
    <property type="term" value="C:plasma membrane"/>
    <property type="evidence" value="ECO:0007669"/>
    <property type="project" value="UniProtKB-SubCell"/>
</dbReference>
<dbReference type="GO" id="GO:0055085">
    <property type="term" value="P:transmembrane transport"/>
    <property type="evidence" value="ECO:0007669"/>
    <property type="project" value="InterPro"/>
</dbReference>
<evidence type="ECO:0000256" key="7">
    <source>
        <dbReference type="RuleBase" id="RU363032"/>
    </source>
</evidence>
<dbReference type="Proteomes" id="UP000183015">
    <property type="component" value="Unassembled WGS sequence"/>
</dbReference>
<dbReference type="Pfam" id="PF00528">
    <property type="entry name" value="BPD_transp_1"/>
    <property type="match status" value="1"/>
</dbReference>
<protein>
    <submittedName>
        <fullName evidence="9">Multiple sugar transport system permease protein</fullName>
    </submittedName>
</protein>
<comment type="subcellular location">
    <subcellularLocation>
        <location evidence="1 7">Cell membrane</location>
        <topology evidence="1 7">Multi-pass membrane protein</topology>
    </subcellularLocation>
</comment>
<dbReference type="Gene3D" id="1.10.3720.10">
    <property type="entry name" value="MetI-like"/>
    <property type="match status" value="1"/>
</dbReference>
<evidence type="ECO:0000256" key="3">
    <source>
        <dbReference type="ARBA" id="ARBA00022475"/>
    </source>
</evidence>
<evidence type="ECO:0000256" key="5">
    <source>
        <dbReference type="ARBA" id="ARBA00022989"/>
    </source>
</evidence>
<evidence type="ECO:0000256" key="1">
    <source>
        <dbReference type="ARBA" id="ARBA00004651"/>
    </source>
</evidence>
<accession>A0A1H7T497</accession>
<dbReference type="InterPro" id="IPR000515">
    <property type="entry name" value="MetI-like"/>
</dbReference>